<evidence type="ECO:0000256" key="2">
    <source>
        <dbReference type="SAM" id="MobiDB-lite"/>
    </source>
</evidence>
<feature type="region of interest" description="Disordered" evidence="2">
    <location>
        <begin position="53"/>
        <end position="78"/>
    </location>
</feature>
<reference evidence="3" key="1">
    <citation type="submission" date="2021-01" db="EMBL/GenBank/DDBJ databases">
        <authorList>
            <person name="Corre E."/>
            <person name="Pelletier E."/>
            <person name="Niang G."/>
            <person name="Scheremetjew M."/>
            <person name="Finn R."/>
            <person name="Kale V."/>
            <person name="Holt S."/>
            <person name="Cochrane G."/>
            <person name="Meng A."/>
            <person name="Brown T."/>
            <person name="Cohen L."/>
        </authorList>
    </citation>
    <scope>NUCLEOTIDE SEQUENCE</scope>
    <source>
        <strain evidence="3">SL-175</strain>
    </source>
</reference>
<protein>
    <submittedName>
        <fullName evidence="3">Uncharacterized protein</fullName>
    </submittedName>
</protein>
<proteinExistence type="predicted"/>
<feature type="coiled-coil region" evidence="1">
    <location>
        <begin position="251"/>
        <end position="278"/>
    </location>
</feature>
<evidence type="ECO:0000313" key="3">
    <source>
        <dbReference type="EMBL" id="CAD8702636.1"/>
    </source>
</evidence>
<dbReference type="AlphaFoldDB" id="A0A7S0SBZ9"/>
<keyword evidence="1" id="KW-0175">Coiled coil</keyword>
<evidence type="ECO:0000256" key="1">
    <source>
        <dbReference type="SAM" id="Coils"/>
    </source>
</evidence>
<name>A0A7S0SBZ9_9CHLO</name>
<accession>A0A7S0SBZ9</accession>
<dbReference type="EMBL" id="HBFC01009179">
    <property type="protein sequence ID" value="CAD8702636.1"/>
    <property type="molecule type" value="Transcribed_RNA"/>
</dbReference>
<dbReference type="CDD" id="cd22249">
    <property type="entry name" value="UDM1_RNF168_RNF169-like"/>
    <property type="match status" value="1"/>
</dbReference>
<gene>
    <name evidence="3" type="ORF">MANT1106_LOCUS5318</name>
</gene>
<organism evidence="3">
    <name type="scientific">Mantoniella antarctica</name>
    <dbReference type="NCBI Taxonomy" id="81844"/>
    <lineage>
        <taxon>Eukaryota</taxon>
        <taxon>Viridiplantae</taxon>
        <taxon>Chlorophyta</taxon>
        <taxon>Mamiellophyceae</taxon>
        <taxon>Mamiellales</taxon>
        <taxon>Mamiellaceae</taxon>
        <taxon>Mantoniella</taxon>
    </lineage>
</organism>
<sequence>MSARAVLGAAGGVGLGRAEVNCRRVAATRRCRGAAVGRRAGLGERRIRIHVDNSAKRRHAGARGDAGDGSSSACRGLGSGSGWRCALRGWVEEGCGRAVTGRLEERLKGGMLSAIAAGLLACSPPSALADPTLAPTNPGPGVTTPAPPAISTAPNAAVTAAPVAPALTTPPIPPTTPTAPASAPALPPVPAATWVVPSGTYPLAASAPLPSEAKKIQAAAEAAAAAAARGDSKPQSQKSAKEIRSGRLEELNTLRLELDLKELEVREKSQELLRQEQTTAVLQEELELSRRLNTILKKQLDQAVEKGKLSMGLCAQMGGMP</sequence>